<sequence length="182" mass="20227">MFAGSTPPCRTMKLWTPRRDGWISFAAACGDLICTTGLCLVDSVVSWTRFHLLRPKSEVARWLEVEASSSPVKKIPLVVCCLGLFLSSYCFPPIFTLSGFLLEPQGKSPGVHAGYTGPGWLRAARFSCDSGPLHLRCYVPAVHLRRSSCLKHCRLNVETSPSDKCPWLDPLRRHHMLLSIAD</sequence>
<dbReference type="EMBL" id="JAULSO010000005">
    <property type="protein sequence ID" value="KAK3682893.1"/>
    <property type="molecule type" value="Genomic_DNA"/>
</dbReference>
<evidence type="ECO:0000313" key="1">
    <source>
        <dbReference type="EMBL" id="KAK3682893.1"/>
    </source>
</evidence>
<reference evidence="1" key="2">
    <citation type="submission" date="2023-06" db="EMBL/GenBank/DDBJ databases">
        <authorList>
            <consortium name="Lawrence Berkeley National Laboratory"/>
            <person name="Haridas S."/>
            <person name="Hensen N."/>
            <person name="Bonometti L."/>
            <person name="Westerberg I."/>
            <person name="Brannstrom I.O."/>
            <person name="Guillou S."/>
            <person name="Cros-Aarteil S."/>
            <person name="Calhoun S."/>
            <person name="Kuo A."/>
            <person name="Mondo S."/>
            <person name="Pangilinan J."/>
            <person name="Riley R."/>
            <person name="Labutti K."/>
            <person name="Andreopoulos B."/>
            <person name="Lipzen A."/>
            <person name="Chen C."/>
            <person name="Yanf M."/>
            <person name="Daum C."/>
            <person name="Ng V."/>
            <person name="Clum A."/>
            <person name="Steindorff A."/>
            <person name="Ohm R."/>
            <person name="Martin F."/>
            <person name="Silar P."/>
            <person name="Natvig D."/>
            <person name="Lalanne C."/>
            <person name="Gautier V."/>
            <person name="Ament-Velasquez S.L."/>
            <person name="Kruys A."/>
            <person name="Hutchinson M.I."/>
            <person name="Powell A.J."/>
            <person name="Barry K."/>
            <person name="Miller A.N."/>
            <person name="Grigoriev I.V."/>
            <person name="Debuchy R."/>
            <person name="Gladieux P."/>
            <person name="Thoren M.H."/>
            <person name="Johannesson H."/>
        </authorList>
    </citation>
    <scope>NUCLEOTIDE SEQUENCE</scope>
    <source>
        <strain evidence="1">CBS 314.62</strain>
    </source>
</reference>
<proteinExistence type="predicted"/>
<accession>A0AAE1C8I2</accession>
<evidence type="ECO:0000313" key="2">
    <source>
        <dbReference type="Proteomes" id="UP001270362"/>
    </source>
</evidence>
<reference evidence="1" key="1">
    <citation type="journal article" date="2023" name="Mol. Phylogenet. Evol.">
        <title>Genome-scale phylogeny and comparative genomics of the fungal order Sordariales.</title>
        <authorList>
            <person name="Hensen N."/>
            <person name="Bonometti L."/>
            <person name="Westerberg I."/>
            <person name="Brannstrom I.O."/>
            <person name="Guillou S."/>
            <person name="Cros-Aarteil S."/>
            <person name="Calhoun S."/>
            <person name="Haridas S."/>
            <person name="Kuo A."/>
            <person name="Mondo S."/>
            <person name="Pangilinan J."/>
            <person name="Riley R."/>
            <person name="LaButti K."/>
            <person name="Andreopoulos B."/>
            <person name="Lipzen A."/>
            <person name="Chen C."/>
            <person name="Yan M."/>
            <person name="Daum C."/>
            <person name="Ng V."/>
            <person name="Clum A."/>
            <person name="Steindorff A."/>
            <person name="Ohm R.A."/>
            <person name="Martin F."/>
            <person name="Silar P."/>
            <person name="Natvig D.O."/>
            <person name="Lalanne C."/>
            <person name="Gautier V."/>
            <person name="Ament-Velasquez S.L."/>
            <person name="Kruys A."/>
            <person name="Hutchinson M.I."/>
            <person name="Powell A.J."/>
            <person name="Barry K."/>
            <person name="Miller A.N."/>
            <person name="Grigoriev I.V."/>
            <person name="Debuchy R."/>
            <person name="Gladieux P."/>
            <person name="Hiltunen Thoren M."/>
            <person name="Johannesson H."/>
        </authorList>
    </citation>
    <scope>NUCLEOTIDE SEQUENCE</scope>
    <source>
        <strain evidence="1">CBS 314.62</strain>
    </source>
</reference>
<dbReference type="AlphaFoldDB" id="A0AAE1C8I2"/>
<comment type="caution">
    <text evidence="1">The sequence shown here is derived from an EMBL/GenBank/DDBJ whole genome shotgun (WGS) entry which is preliminary data.</text>
</comment>
<protein>
    <submittedName>
        <fullName evidence="1">Uncharacterized protein</fullName>
    </submittedName>
</protein>
<dbReference type="Proteomes" id="UP001270362">
    <property type="component" value="Unassembled WGS sequence"/>
</dbReference>
<gene>
    <name evidence="1" type="ORF">B0T22DRAFT_296204</name>
</gene>
<organism evidence="1 2">
    <name type="scientific">Podospora appendiculata</name>
    <dbReference type="NCBI Taxonomy" id="314037"/>
    <lineage>
        <taxon>Eukaryota</taxon>
        <taxon>Fungi</taxon>
        <taxon>Dikarya</taxon>
        <taxon>Ascomycota</taxon>
        <taxon>Pezizomycotina</taxon>
        <taxon>Sordariomycetes</taxon>
        <taxon>Sordariomycetidae</taxon>
        <taxon>Sordariales</taxon>
        <taxon>Podosporaceae</taxon>
        <taxon>Podospora</taxon>
    </lineage>
</organism>
<name>A0AAE1C8I2_9PEZI</name>
<keyword evidence="2" id="KW-1185">Reference proteome</keyword>